<keyword evidence="1" id="KW-0053">Apoptosis</keyword>
<protein>
    <submittedName>
        <fullName evidence="2">Uncharacterized protein</fullName>
    </submittedName>
</protein>
<dbReference type="PANTHER" id="PTHR12758:SF19">
    <property type="entry name" value="APOPTOSIS INHIBITOR 5"/>
    <property type="match status" value="1"/>
</dbReference>
<proteinExistence type="predicted"/>
<dbReference type="GO" id="GO:0005634">
    <property type="term" value="C:nucleus"/>
    <property type="evidence" value="ECO:0007669"/>
    <property type="project" value="TreeGrafter"/>
</dbReference>
<dbReference type="PANTHER" id="PTHR12758">
    <property type="entry name" value="APOPTOSIS INHIBITOR 5-RELATED"/>
    <property type="match status" value="1"/>
</dbReference>
<dbReference type="GO" id="GO:0006915">
    <property type="term" value="P:apoptotic process"/>
    <property type="evidence" value="ECO:0007669"/>
    <property type="project" value="UniProtKB-KW"/>
</dbReference>
<dbReference type="EMBL" id="GECZ01007414">
    <property type="protein sequence ID" value="JAS62355.1"/>
    <property type="molecule type" value="Transcribed_RNA"/>
</dbReference>
<feature type="non-terminal residue" evidence="2">
    <location>
        <position position="1"/>
    </location>
</feature>
<dbReference type="InterPro" id="IPR008383">
    <property type="entry name" value="API5"/>
</dbReference>
<sequence>AKFVTYLCEQVLPQLDVVGLLERGGLLQMELLRQLADLCVFYRPGNHVKKNISHIFDTMKNYMPLPPEDGQVEGFPFQDYSIVESLLLAFHRLGRHCPEFLTEDAEVLRDFRLRLQYFARGVQSCLKSLKSDVNDAKNDDNKLKANSLKMANNINTIIKDLFHTPPIYKTTIVPSWKSAEKTIKVANVPKVEPAAPVSVKRHAPITFD</sequence>
<name>A0A1B6GIV8_9HEMI</name>
<gene>
    <name evidence="2" type="ORF">g.45080</name>
</gene>
<organism evidence="2">
    <name type="scientific">Cuerna arida</name>
    <dbReference type="NCBI Taxonomy" id="1464854"/>
    <lineage>
        <taxon>Eukaryota</taxon>
        <taxon>Metazoa</taxon>
        <taxon>Ecdysozoa</taxon>
        <taxon>Arthropoda</taxon>
        <taxon>Hexapoda</taxon>
        <taxon>Insecta</taxon>
        <taxon>Pterygota</taxon>
        <taxon>Neoptera</taxon>
        <taxon>Paraneoptera</taxon>
        <taxon>Hemiptera</taxon>
        <taxon>Auchenorrhyncha</taxon>
        <taxon>Membracoidea</taxon>
        <taxon>Cicadellidae</taxon>
        <taxon>Cicadellinae</taxon>
        <taxon>Proconiini</taxon>
        <taxon>Cuerna</taxon>
    </lineage>
</organism>
<accession>A0A1B6GIV8</accession>
<reference evidence="2" key="1">
    <citation type="submission" date="2015-11" db="EMBL/GenBank/DDBJ databases">
        <title>De novo transcriptome assembly of four potential Pierce s Disease insect vectors from Arizona vineyards.</title>
        <authorList>
            <person name="Tassone E.E."/>
        </authorList>
    </citation>
    <scope>NUCLEOTIDE SEQUENCE</scope>
</reference>
<evidence type="ECO:0000313" key="2">
    <source>
        <dbReference type="EMBL" id="JAS62355.1"/>
    </source>
</evidence>
<dbReference type="Pfam" id="PF05918">
    <property type="entry name" value="API5"/>
    <property type="match status" value="1"/>
</dbReference>
<evidence type="ECO:0000256" key="1">
    <source>
        <dbReference type="ARBA" id="ARBA00022703"/>
    </source>
</evidence>
<dbReference type="AlphaFoldDB" id="A0A1B6GIV8"/>
<dbReference type="GO" id="GO:0043066">
    <property type="term" value="P:negative regulation of apoptotic process"/>
    <property type="evidence" value="ECO:0007669"/>
    <property type="project" value="TreeGrafter"/>
</dbReference>
<feature type="non-terminal residue" evidence="2">
    <location>
        <position position="208"/>
    </location>
</feature>
<dbReference type="GO" id="GO:0003723">
    <property type="term" value="F:RNA binding"/>
    <property type="evidence" value="ECO:0007669"/>
    <property type="project" value="TreeGrafter"/>
</dbReference>